<evidence type="ECO:0000256" key="7">
    <source>
        <dbReference type="PIRSR" id="PIRSR600715-1"/>
    </source>
</evidence>
<dbReference type="GO" id="GO:0016780">
    <property type="term" value="F:phosphotransferase activity, for other substituted phosphate groups"/>
    <property type="evidence" value="ECO:0007669"/>
    <property type="project" value="InterPro"/>
</dbReference>
<dbReference type="RefSeq" id="WP_011640159.1">
    <property type="nucleotide sequence ID" value="NC_008346.1"/>
</dbReference>
<dbReference type="eggNOG" id="COG0472">
    <property type="taxonomic scope" value="Bacteria"/>
</dbReference>
<dbReference type="InterPro" id="IPR000715">
    <property type="entry name" value="Glycosyl_transferase_4"/>
</dbReference>
<evidence type="ECO:0000256" key="3">
    <source>
        <dbReference type="ARBA" id="ARBA00022679"/>
    </source>
</evidence>
<dbReference type="AlphaFoldDB" id="Q0AZ00"/>
<feature type="transmembrane region" description="Helical" evidence="8">
    <location>
        <begin position="287"/>
        <end position="306"/>
    </location>
</feature>
<sequence>MTRVILGLIIVVLASYSLTTLVHFYALKKNILDIPNERSSHSVVTPRGGGLAIAATFIFSLVFIAALGIVTVNVAVALVGGGVLIAAIGWIDDKNSVSPGLRLVVHFLAAIWALYWLGGFTRMDVGFTMVHLGWAGSIIAAVGIVWLINLYNFMDGIDGIAGIEAISVALGAGFLLFWGGSQGLAWVCIILALAVAGFLVWNWPPAQIFMGDVGSGFLGYVFAVLAIVSEKSFSVPLIVWLMLLGVFITDATITLFKRLARGEKLSQPHKTHVYQLAVQAGYSHKQVTLAVLFINILLGAAAAGAIQYRGYLLWIILGAFILLTMVHFMLAHRFSSKLIADYVVGRVVLNHLDVVVGQKEVAAVYETEDSGDV</sequence>
<accession>Q0AZ00</accession>
<feature type="transmembrane region" description="Helical" evidence="8">
    <location>
        <begin position="6"/>
        <end position="27"/>
    </location>
</feature>
<evidence type="ECO:0000256" key="8">
    <source>
        <dbReference type="SAM" id="Phobius"/>
    </source>
</evidence>
<dbReference type="EMBL" id="CP000448">
    <property type="protein sequence ID" value="ABI68054.1"/>
    <property type="molecule type" value="Genomic_DNA"/>
</dbReference>
<keyword evidence="10" id="KW-1185">Reference proteome</keyword>
<evidence type="ECO:0000256" key="5">
    <source>
        <dbReference type="ARBA" id="ARBA00022989"/>
    </source>
</evidence>
<keyword evidence="4 8" id="KW-0812">Transmembrane</keyword>
<feature type="transmembrane region" description="Helical" evidence="8">
    <location>
        <begin position="184"/>
        <end position="201"/>
    </location>
</feature>
<dbReference type="GO" id="GO:0071555">
    <property type="term" value="P:cell wall organization"/>
    <property type="evidence" value="ECO:0007669"/>
    <property type="project" value="TreeGrafter"/>
</dbReference>
<feature type="transmembrane region" description="Helical" evidence="8">
    <location>
        <begin position="127"/>
        <end position="148"/>
    </location>
</feature>
<evidence type="ECO:0000256" key="2">
    <source>
        <dbReference type="ARBA" id="ARBA00022475"/>
    </source>
</evidence>
<gene>
    <name evidence="9" type="ordered locus">Swol_0731</name>
</gene>
<dbReference type="KEGG" id="swo:Swol_0731"/>
<feature type="transmembrane region" description="Helical" evidence="8">
    <location>
        <begin position="312"/>
        <end position="330"/>
    </location>
</feature>
<feature type="binding site" evidence="7">
    <location>
        <position position="212"/>
    </location>
    <ligand>
        <name>Mg(2+)</name>
        <dbReference type="ChEBI" id="CHEBI:18420"/>
    </ligand>
</feature>
<dbReference type="GO" id="GO:0009103">
    <property type="term" value="P:lipopolysaccharide biosynthetic process"/>
    <property type="evidence" value="ECO:0007669"/>
    <property type="project" value="TreeGrafter"/>
</dbReference>
<evidence type="ECO:0000256" key="1">
    <source>
        <dbReference type="ARBA" id="ARBA00004651"/>
    </source>
</evidence>
<feature type="transmembrane region" description="Helical" evidence="8">
    <location>
        <begin position="103"/>
        <end position="121"/>
    </location>
</feature>
<evidence type="ECO:0000313" key="9">
    <source>
        <dbReference type="EMBL" id="ABI68054.1"/>
    </source>
</evidence>
<evidence type="ECO:0000256" key="4">
    <source>
        <dbReference type="ARBA" id="ARBA00022692"/>
    </source>
</evidence>
<keyword evidence="2" id="KW-1003">Cell membrane</keyword>
<feature type="transmembrane region" description="Helical" evidence="8">
    <location>
        <begin position="48"/>
        <end position="68"/>
    </location>
</feature>
<dbReference type="Proteomes" id="UP000001968">
    <property type="component" value="Chromosome"/>
</dbReference>
<feature type="transmembrane region" description="Helical" evidence="8">
    <location>
        <begin position="234"/>
        <end position="256"/>
    </location>
</feature>
<keyword evidence="7" id="KW-0460">Magnesium</keyword>
<dbReference type="GO" id="GO:0046872">
    <property type="term" value="F:metal ion binding"/>
    <property type="evidence" value="ECO:0007669"/>
    <property type="project" value="UniProtKB-KW"/>
</dbReference>
<feature type="binding site" evidence="7">
    <location>
        <position position="152"/>
    </location>
    <ligand>
        <name>Mg(2+)</name>
        <dbReference type="ChEBI" id="CHEBI:18420"/>
    </ligand>
</feature>
<reference evidence="10" key="1">
    <citation type="journal article" date="2010" name="Environ. Microbiol.">
        <title>The genome of Syntrophomonas wolfei: new insights into syntrophic metabolism and biohydrogen production.</title>
        <authorList>
            <person name="Sieber J.R."/>
            <person name="Sims D.R."/>
            <person name="Han C."/>
            <person name="Kim E."/>
            <person name="Lykidis A."/>
            <person name="Lapidus A.L."/>
            <person name="McDonnald E."/>
            <person name="Rohlin L."/>
            <person name="Culley D.E."/>
            <person name="Gunsalus R."/>
            <person name="McInerney M.J."/>
        </authorList>
    </citation>
    <scope>NUCLEOTIDE SEQUENCE [LARGE SCALE GENOMIC DNA]</scope>
    <source>
        <strain evidence="10">DSM 2245B / Goettingen</strain>
    </source>
</reference>
<keyword evidence="3 9" id="KW-0808">Transferase</keyword>
<proteinExistence type="predicted"/>
<dbReference type="STRING" id="335541.Swol_0731"/>
<dbReference type="PANTHER" id="PTHR22926:SF3">
    <property type="entry name" value="UNDECAPRENYL-PHOSPHATE ALPHA-N-ACETYLGLUCOSAMINYL 1-PHOSPHATE TRANSFERASE"/>
    <property type="match status" value="1"/>
</dbReference>
<comment type="subcellular location">
    <subcellularLocation>
        <location evidence="1">Cell membrane</location>
        <topology evidence="1">Multi-pass membrane protein</topology>
    </subcellularLocation>
</comment>
<feature type="transmembrane region" description="Helical" evidence="8">
    <location>
        <begin position="208"/>
        <end position="228"/>
    </location>
</feature>
<dbReference type="CDD" id="cd06854">
    <property type="entry name" value="GT_WbpL_WbcO_like"/>
    <property type="match status" value="1"/>
</dbReference>
<organism evidence="9 10">
    <name type="scientific">Syntrophomonas wolfei subsp. wolfei (strain DSM 2245B / Goettingen)</name>
    <dbReference type="NCBI Taxonomy" id="335541"/>
    <lineage>
        <taxon>Bacteria</taxon>
        <taxon>Bacillati</taxon>
        <taxon>Bacillota</taxon>
        <taxon>Clostridia</taxon>
        <taxon>Eubacteriales</taxon>
        <taxon>Syntrophomonadaceae</taxon>
        <taxon>Syntrophomonas</taxon>
    </lineage>
</organism>
<dbReference type="GO" id="GO:0005886">
    <property type="term" value="C:plasma membrane"/>
    <property type="evidence" value="ECO:0007669"/>
    <property type="project" value="UniProtKB-SubCell"/>
</dbReference>
<evidence type="ECO:0000313" key="10">
    <source>
        <dbReference type="Proteomes" id="UP000001968"/>
    </source>
</evidence>
<dbReference type="PANTHER" id="PTHR22926">
    <property type="entry name" value="PHOSPHO-N-ACETYLMURAMOYL-PENTAPEPTIDE-TRANSFERASE"/>
    <property type="match status" value="1"/>
</dbReference>
<name>Q0AZ00_SYNWW</name>
<dbReference type="Pfam" id="PF00953">
    <property type="entry name" value="Glycos_transf_4"/>
    <property type="match status" value="1"/>
</dbReference>
<comment type="cofactor">
    <cofactor evidence="7">
        <name>Mg(2+)</name>
        <dbReference type="ChEBI" id="CHEBI:18420"/>
    </cofactor>
</comment>
<feature type="transmembrane region" description="Helical" evidence="8">
    <location>
        <begin position="160"/>
        <end position="178"/>
    </location>
</feature>
<evidence type="ECO:0000256" key="6">
    <source>
        <dbReference type="ARBA" id="ARBA00023136"/>
    </source>
</evidence>
<dbReference type="HOGENOM" id="CLU_023982_3_1_9"/>
<keyword evidence="5 8" id="KW-1133">Transmembrane helix</keyword>
<protein>
    <submittedName>
        <fullName evidence="9">Glycosyl transferase, group 4 family protein</fullName>
    </submittedName>
</protein>
<keyword evidence="7" id="KW-0479">Metal-binding</keyword>
<dbReference type="GO" id="GO:0044038">
    <property type="term" value="P:cell wall macromolecule biosynthetic process"/>
    <property type="evidence" value="ECO:0007669"/>
    <property type="project" value="TreeGrafter"/>
</dbReference>
<keyword evidence="6 8" id="KW-0472">Membrane</keyword>
<feature type="transmembrane region" description="Helical" evidence="8">
    <location>
        <begin position="74"/>
        <end position="91"/>
    </location>
</feature>